<evidence type="ECO:0000313" key="1">
    <source>
        <dbReference type="EMBL" id="CAG8585748.1"/>
    </source>
</evidence>
<protein>
    <submittedName>
        <fullName evidence="1">26371_t:CDS:1</fullName>
    </submittedName>
</protein>
<name>A0ABN7UIB3_GIGMA</name>
<proteinExistence type="predicted"/>
<reference evidence="1 2" key="1">
    <citation type="submission" date="2021-06" db="EMBL/GenBank/DDBJ databases">
        <authorList>
            <person name="Kallberg Y."/>
            <person name="Tangrot J."/>
            <person name="Rosling A."/>
        </authorList>
    </citation>
    <scope>NUCLEOTIDE SEQUENCE [LARGE SCALE GENOMIC DNA]</scope>
    <source>
        <strain evidence="1 2">120-4 pot B 10/14</strain>
    </source>
</reference>
<keyword evidence="2" id="KW-1185">Reference proteome</keyword>
<sequence length="133" mass="15464">MAKTKIRNQLATSTLKMISQIRLALSTEVSKKNLAKKLVTKKENDNISDNYNTLFSFDLIDLMNKEDNELEFDNIQEIYLELLPNNSDIFMEEFINFDIIEELILSLNKVKKNIDEAVNTTNWTLDDILKTSK</sequence>
<evidence type="ECO:0000313" key="2">
    <source>
        <dbReference type="Proteomes" id="UP000789901"/>
    </source>
</evidence>
<gene>
    <name evidence="1" type="ORF">GMARGA_LOCUS6167</name>
</gene>
<organism evidence="1 2">
    <name type="scientific">Gigaspora margarita</name>
    <dbReference type="NCBI Taxonomy" id="4874"/>
    <lineage>
        <taxon>Eukaryota</taxon>
        <taxon>Fungi</taxon>
        <taxon>Fungi incertae sedis</taxon>
        <taxon>Mucoromycota</taxon>
        <taxon>Glomeromycotina</taxon>
        <taxon>Glomeromycetes</taxon>
        <taxon>Diversisporales</taxon>
        <taxon>Gigasporaceae</taxon>
        <taxon>Gigaspora</taxon>
    </lineage>
</organism>
<accession>A0ABN7UIB3</accession>
<comment type="caution">
    <text evidence="1">The sequence shown here is derived from an EMBL/GenBank/DDBJ whole genome shotgun (WGS) entry which is preliminary data.</text>
</comment>
<dbReference type="EMBL" id="CAJVQB010002743">
    <property type="protein sequence ID" value="CAG8585748.1"/>
    <property type="molecule type" value="Genomic_DNA"/>
</dbReference>
<dbReference type="Proteomes" id="UP000789901">
    <property type="component" value="Unassembled WGS sequence"/>
</dbReference>